<dbReference type="PIRSF" id="PIRSF017082">
    <property type="entry name" value="YflP"/>
    <property type="match status" value="1"/>
</dbReference>
<dbReference type="EMBL" id="JAPFQI010000028">
    <property type="protein sequence ID" value="MCW8088165.1"/>
    <property type="molecule type" value="Genomic_DNA"/>
</dbReference>
<reference evidence="3 4" key="1">
    <citation type="submission" date="2022-10" db="EMBL/GenBank/DDBJ databases">
        <title>Roseococcus glaciei nov., sp. nov., isolated from glacier.</title>
        <authorList>
            <person name="Liu Q."/>
            <person name="Xin Y.-H."/>
        </authorList>
    </citation>
    <scope>NUCLEOTIDE SEQUENCE [LARGE SCALE GENOMIC DNA]</scope>
    <source>
        <strain evidence="3 4">MDT2-1-1</strain>
    </source>
</reference>
<protein>
    <submittedName>
        <fullName evidence="3">Tripartite tricarboxylate transporter substrate binding protein</fullName>
    </submittedName>
</protein>
<dbReference type="Gene3D" id="3.40.190.150">
    <property type="entry name" value="Bordetella uptake gene, domain 1"/>
    <property type="match status" value="1"/>
</dbReference>
<dbReference type="InterPro" id="IPR042100">
    <property type="entry name" value="Bug_dom1"/>
</dbReference>
<evidence type="ECO:0000313" key="3">
    <source>
        <dbReference type="EMBL" id="MCW8088165.1"/>
    </source>
</evidence>
<dbReference type="Proteomes" id="UP001526430">
    <property type="component" value="Unassembled WGS sequence"/>
</dbReference>
<dbReference type="Pfam" id="PF03401">
    <property type="entry name" value="TctC"/>
    <property type="match status" value="1"/>
</dbReference>
<dbReference type="RefSeq" id="WP_301592366.1">
    <property type="nucleotide sequence ID" value="NZ_JAPFQI010000028.1"/>
</dbReference>
<comment type="similarity">
    <text evidence="1">Belongs to the UPF0065 (bug) family.</text>
</comment>
<feature type="signal peptide" evidence="2">
    <location>
        <begin position="1"/>
        <end position="33"/>
    </location>
</feature>
<dbReference type="PANTHER" id="PTHR42928">
    <property type="entry name" value="TRICARBOXYLATE-BINDING PROTEIN"/>
    <property type="match status" value="1"/>
</dbReference>
<organism evidence="3 4">
    <name type="scientific">Sabulicella glaciei</name>
    <dbReference type="NCBI Taxonomy" id="2984948"/>
    <lineage>
        <taxon>Bacteria</taxon>
        <taxon>Pseudomonadati</taxon>
        <taxon>Pseudomonadota</taxon>
        <taxon>Alphaproteobacteria</taxon>
        <taxon>Acetobacterales</taxon>
        <taxon>Acetobacteraceae</taxon>
        <taxon>Sabulicella</taxon>
    </lineage>
</organism>
<dbReference type="PANTHER" id="PTHR42928:SF5">
    <property type="entry name" value="BLR1237 PROTEIN"/>
    <property type="match status" value="1"/>
</dbReference>
<comment type="caution">
    <text evidence="3">The sequence shown here is derived from an EMBL/GenBank/DDBJ whole genome shotgun (WGS) entry which is preliminary data.</text>
</comment>
<gene>
    <name evidence="3" type="ORF">OF850_21450</name>
</gene>
<dbReference type="SUPFAM" id="SSF53850">
    <property type="entry name" value="Periplasmic binding protein-like II"/>
    <property type="match status" value="1"/>
</dbReference>
<dbReference type="Gene3D" id="3.40.190.10">
    <property type="entry name" value="Periplasmic binding protein-like II"/>
    <property type="match status" value="1"/>
</dbReference>
<sequence length="331" mass="35157">MTQDYRAAGFTRRATLGLGLAALAAPSIGTAQAQWPTGPVRFIGIFPPGGGTDILSRLWCMKMSEITGQQFVVENRSGSGGNIGTEVIANAPADGTAIGLASVAPLAISPTLYGRLPFNAARDFSFISGLWQLPNLLVINNDVPARSVPELIALLRANPGRYAFASSGSGTTVHLSGEMFRSMAGLDILHVPYRGGAPAHVDLQGGRVHMIFDNIPQGLALAREGKVRALAVTGRERSAQAPDVPAMAEFLPDFEITSWGGVMGPAGMAPVLVERINILTKQSLESPDLKRRFEENGASTWYTTPEEFARFRAANEASFAPLIRASGARVE</sequence>
<dbReference type="CDD" id="cd13578">
    <property type="entry name" value="PBP2_Bug27"/>
    <property type="match status" value="1"/>
</dbReference>
<name>A0ABT3P170_9PROT</name>
<evidence type="ECO:0000256" key="2">
    <source>
        <dbReference type="SAM" id="SignalP"/>
    </source>
</evidence>
<accession>A0ABT3P170</accession>
<feature type="chain" id="PRO_5045721408" evidence="2">
    <location>
        <begin position="34"/>
        <end position="331"/>
    </location>
</feature>
<dbReference type="InterPro" id="IPR005064">
    <property type="entry name" value="BUG"/>
</dbReference>
<evidence type="ECO:0000256" key="1">
    <source>
        <dbReference type="ARBA" id="ARBA00006987"/>
    </source>
</evidence>
<keyword evidence="4" id="KW-1185">Reference proteome</keyword>
<evidence type="ECO:0000313" key="4">
    <source>
        <dbReference type="Proteomes" id="UP001526430"/>
    </source>
</evidence>
<proteinExistence type="inferred from homology"/>
<keyword evidence="2" id="KW-0732">Signal</keyword>